<dbReference type="NCBIfam" id="NF003810">
    <property type="entry name" value="PRK05399.1"/>
    <property type="match status" value="1"/>
</dbReference>
<dbReference type="SUPFAM" id="SSF48334">
    <property type="entry name" value="DNA repair protein MutS, domain III"/>
    <property type="match status" value="1"/>
</dbReference>
<dbReference type="Gene3D" id="1.10.1420.10">
    <property type="match status" value="2"/>
</dbReference>
<keyword evidence="7 9" id="KW-0234">DNA repair</keyword>
<evidence type="ECO:0000259" key="13">
    <source>
        <dbReference type="PROSITE" id="PS00486"/>
    </source>
</evidence>
<evidence type="ECO:0000256" key="11">
    <source>
        <dbReference type="SAM" id="Coils"/>
    </source>
</evidence>
<feature type="coiled-coil region" evidence="11">
    <location>
        <begin position="601"/>
        <end position="635"/>
    </location>
</feature>
<dbReference type="InterPro" id="IPR005748">
    <property type="entry name" value="DNA_mismatch_repair_MutS"/>
</dbReference>
<dbReference type="PANTHER" id="PTHR11361">
    <property type="entry name" value="DNA MISMATCH REPAIR PROTEIN MUTS FAMILY MEMBER"/>
    <property type="match status" value="1"/>
</dbReference>
<dbReference type="GO" id="GO:0030983">
    <property type="term" value="F:mismatched DNA binding"/>
    <property type="evidence" value="ECO:0007669"/>
    <property type="project" value="InterPro"/>
</dbReference>
<dbReference type="Gene3D" id="3.40.50.300">
    <property type="entry name" value="P-loop containing nucleotide triphosphate hydrolases"/>
    <property type="match status" value="1"/>
</dbReference>
<dbReference type="InterPro" id="IPR017261">
    <property type="entry name" value="DNA_mismatch_repair_MutS/MSH"/>
</dbReference>
<evidence type="ECO:0000256" key="9">
    <source>
        <dbReference type="HAMAP-Rule" id="MF_00096"/>
    </source>
</evidence>
<feature type="region of interest" description="Disordered" evidence="12">
    <location>
        <begin position="932"/>
        <end position="955"/>
    </location>
</feature>
<feature type="compositionally biased region" description="Low complexity" evidence="12">
    <location>
        <begin position="943"/>
        <end position="955"/>
    </location>
</feature>
<feature type="domain" description="DNA mismatch repair proteins mutS family" evidence="13">
    <location>
        <begin position="824"/>
        <end position="840"/>
    </location>
</feature>
<dbReference type="GO" id="GO:0003684">
    <property type="term" value="F:damaged DNA binding"/>
    <property type="evidence" value="ECO:0007669"/>
    <property type="project" value="UniProtKB-UniRule"/>
</dbReference>
<dbReference type="InterPro" id="IPR016151">
    <property type="entry name" value="DNA_mismatch_repair_MutS_N"/>
</dbReference>
<evidence type="ECO:0000256" key="6">
    <source>
        <dbReference type="ARBA" id="ARBA00023125"/>
    </source>
</evidence>
<feature type="region of interest" description="Disordered" evidence="12">
    <location>
        <begin position="240"/>
        <end position="264"/>
    </location>
</feature>
<dbReference type="InterPro" id="IPR000432">
    <property type="entry name" value="DNA_mismatch_repair_MutS_C"/>
</dbReference>
<dbReference type="InterPro" id="IPR045076">
    <property type="entry name" value="MutS"/>
</dbReference>
<dbReference type="Pfam" id="PF00488">
    <property type="entry name" value="MutS_V"/>
    <property type="match status" value="1"/>
</dbReference>
<evidence type="ECO:0000256" key="10">
    <source>
        <dbReference type="RuleBase" id="RU003756"/>
    </source>
</evidence>
<evidence type="ECO:0000256" key="5">
    <source>
        <dbReference type="ARBA" id="ARBA00022840"/>
    </source>
</evidence>
<evidence type="ECO:0000313" key="14">
    <source>
        <dbReference type="EMBL" id="OOS22030.1"/>
    </source>
</evidence>
<evidence type="ECO:0000256" key="1">
    <source>
        <dbReference type="ARBA" id="ARBA00006271"/>
    </source>
</evidence>
<keyword evidence="6 9" id="KW-0238">DNA-binding</keyword>
<protein>
    <recommendedName>
        <fullName evidence="2 9">DNA mismatch repair protein MutS</fullName>
    </recommendedName>
</protein>
<evidence type="ECO:0000256" key="12">
    <source>
        <dbReference type="SAM" id="MobiDB-lite"/>
    </source>
</evidence>
<dbReference type="NCBIfam" id="TIGR01070">
    <property type="entry name" value="mutS1"/>
    <property type="match status" value="1"/>
</dbReference>
<feature type="binding site" evidence="9">
    <location>
        <begin position="750"/>
        <end position="757"/>
    </location>
    <ligand>
        <name>ATP</name>
        <dbReference type="ChEBI" id="CHEBI:30616"/>
    </ligand>
</feature>
<dbReference type="InterPro" id="IPR007696">
    <property type="entry name" value="DNA_mismatch_repair_MutS_core"/>
</dbReference>
<dbReference type="STRING" id="90241.B0682_04095"/>
<name>A0A1T0CI69_9GAMM</name>
<dbReference type="GO" id="GO:0006298">
    <property type="term" value="P:mismatch repair"/>
    <property type="evidence" value="ECO:0007669"/>
    <property type="project" value="UniProtKB-UniRule"/>
</dbReference>
<dbReference type="InterPro" id="IPR007861">
    <property type="entry name" value="DNA_mismatch_repair_MutS_clamp"/>
</dbReference>
<dbReference type="HAMAP" id="MF_00096">
    <property type="entry name" value="MutS"/>
    <property type="match status" value="1"/>
</dbReference>
<proteinExistence type="inferred from homology"/>
<feature type="compositionally biased region" description="Polar residues" evidence="12">
    <location>
        <begin position="248"/>
        <end position="264"/>
    </location>
</feature>
<dbReference type="EMBL" id="MUYT01000004">
    <property type="protein sequence ID" value="OOS22030.1"/>
    <property type="molecule type" value="Genomic_DNA"/>
</dbReference>
<dbReference type="InterPro" id="IPR036187">
    <property type="entry name" value="DNA_mismatch_repair_MutS_sf"/>
</dbReference>
<dbReference type="SUPFAM" id="SSF52540">
    <property type="entry name" value="P-loop containing nucleoside triphosphate hydrolases"/>
    <property type="match status" value="1"/>
</dbReference>
<keyword evidence="5 9" id="KW-0067">ATP-binding</keyword>
<dbReference type="InterPro" id="IPR007860">
    <property type="entry name" value="DNA_mmatch_repair_MutS_con_dom"/>
</dbReference>
<dbReference type="Pfam" id="PF01624">
    <property type="entry name" value="MutS_I"/>
    <property type="match status" value="1"/>
</dbReference>
<dbReference type="Pfam" id="PF05190">
    <property type="entry name" value="MutS_IV"/>
    <property type="match status" value="1"/>
</dbReference>
<dbReference type="Pfam" id="PF05188">
    <property type="entry name" value="MutS_II"/>
    <property type="match status" value="1"/>
</dbReference>
<dbReference type="GO" id="GO:0005524">
    <property type="term" value="F:ATP binding"/>
    <property type="evidence" value="ECO:0007669"/>
    <property type="project" value="UniProtKB-UniRule"/>
</dbReference>
<sequence>MLYIHGKPYDLSQHTPMMQQYLTLKADYPNALLLYRMGDFYELFFDDAKRAAQILDITLTKRGYDKAGNVIAMAGVPFHAADSHMARLIAAGQTVVVCEQVEDTPKNLILDDKTKDKTKADKANHGIMKREVVKTLTAGTLTDDALIGQEQTPSVMSVSAKFDKKFHKKYDKRHHQKNTVYDIGVARLDLSAGQIVCQSLSSHSLNELLAQLADVIGRYDPSECIISERLAQHGVFDVMADEPDDKSNQSADAQRPNKSANNITTGANHLADWLKQHLSCPVIEVAHNDFSLEHAAATVRQQFRVAHLQGLGLDASDGSISQAVTQASIASLIHYARQTQRQAIAHLNQLHVESHADYLVIDDISQRNLELFTPVNPAGTSLFKVINHCQTPMGKRLLRNQLKRPLTNRNHIALRADAVSHLLNAPANESSNRTLTDDITDKLALIGDVERISSRIALGSAKPTDLIKLKDAITHASDLHQRLTTTFINQQTGLLALLVEQLPPAQPKLQHIASLLSHAITDLPPTHIRDGGVIKTGFDEHLDRLRHLHEHIDDTLAQLTVKLAKQHNLPNLKTGHNKVTGFYFELPKAQAKQAPTMFVSRQTLKNNERFVTDELKRLETDYLSAQSQALAYEKQLYQTLLTNLLDDITHLQTLAQALAQVDVINNWASLAKQYHWQRPTFSDDTGILDIQAGRHVVLESQITHTPLATTGKHMPHHPSTYSSLSAQRFMANDCQLGTPSHPETLLLITGPNMGGKSTYMRQIALIVLLACCGSYVPAQQAVIGNIDRIFTRIGSADDLAGGKSTFMVEMIETANILNRATRRSLVLMDEVGRGTSTTDGLAIAHSCAKALADLGCLTLFATHYFELTVLADSLPTARNVHVSATEIDGQLLLLHQIKVGSANSSFGLHVAKMAGIPAFVLDNAKAYLKKNDTRQTGQKTNDDNQTIDNQTTDNQTIDNQTAKQAWSELCQQITSVNLDNMTAKQALDYLYQLQKQLNTDDPL</sequence>
<dbReference type="Proteomes" id="UP000191094">
    <property type="component" value="Unassembled WGS sequence"/>
</dbReference>
<dbReference type="SUPFAM" id="SSF53150">
    <property type="entry name" value="DNA repair protein MutS, domain II"/>
    <property type="match status" value="1"/>
</dbReference>
<dbReference type="AlphaFoldDB" id="A0A1T0CI69"/>
<dbReference type="PANTHER" id="PTHR11361:SF34">
    <property type="entry name" value="DNA MISMATCH REPAIR PROTEIN MSH1, MITOCHONDRIAL"/>
    <property type="match status" value="1"/>
</dbReference>
<keyword evidence="4 9" id="KW-0227">DNA damage</keyword>
<keyword evidence="3 9" id="KW-0547">Nucleotide-binding</keyword>
<comment type="function">
    <text evidence="8 9">This protein is involved in the repair of mismatches in DNA. It is possible that it carries out the mismatch recognition step. This protein has a weak ATPase activity.</text>
</comment>
<keyword evidence="15" id="KW-1185">Reference proteome</keyword>
<dbReference type="PIRSF" id="PIRSF037677">
    <property type="entry name" value="DNA_mis_repair_Msh6"/>
    <property type="match status" value="1"/>
</dbReference>
<reference evidence="14 15" key="1">
    <citation type="submission" date="2017-02" db="EMBL/GenBank/DDBJ databases">
        <title>Draft genome sequence of Moraxella lincolnii CCUG 9405T type strain.</title>
        <authorList>
            <person name="Salva-Serra F."/>
            <person name="Engstrom-Jakobsson H."/>
            <person name="Thorell K."/>
            <person name="Jaen-Luchoro D."/>
            <person name="Gonzales-Siles L."/>
            <person name="Karlsson R."/>
            <person name="Yazdan S."/>
            <person name="Boulund F."/>
            <person name="Johnning A."/>
            <person name="Engstrand L."/>
            <person name="Kristiansson E."/>
            <person name="Moore E."/>
        </authorList>
    </citation>
    <scope>NUCLEOTIDE SEQUENCE [LARGE SCALE GENOMIC DNA]</scope>
    <source>
        <strain evidence="14 15">CCUG 9405</strain>
    </source>
</reference>
<dbReference type="PROSITE" id="PS00486">
    <property type="entry name" value="DNA_MISMATCH_REPAIR_2"/>
    <property type="match status" value="1"/>
</dbReference>
<evidence type="ECO:0000256" key="7">
    <source>
        <dbReference type="ARBA" id="ARBA00023204"/>
    </source>
</evidence>
<dbReference type="GO" id="GO:0005829">
    <property type="term" value="C:cytosol"/>
    <property type="evidence" value="ECO:0007669"/>
    <property type="project" value="TreeGrafter"/>
</dbReference>
<evidence type="ECO:0000256" key="8">
    <source>
        <dbReference type="ARBA" id="ARBA00024647"/>
    </source>
</evidence>
<dbReference type="InterPro" id="IPR027417">
    <property type="entry name" value="P-loop_NTPase"/>
</dbReference>
<dbReference type="Gene3D" id="6.10.140.430">
    <property type="match status" value="1"/>
</dbReference>
<gene>
    <name evidence="9" type="primary">mutS</name>
    <name evidence="14" type="ORF">B0682_04095</name>
</gene>
<dbReference type="SMART" id="SM00534">
    <property type="entry name" value="MUTSac"/>
    <property type="match status" value="1"/>
</dbReference>
<accession>A0A1T0CI69</accession>
<keyword evidence="11" id="KW-0175">Coiled coil</keyword>
<comment type="similarity">
    <text evidence="1 9 10">Belongs to the DNA mismatch repair MutS family.</text>
</comment>
<dbReference type="Pfam" id="PF05192">
    <property type="entry name" value="MutS_III"/>
    <property type="match status" value="1"/>
</dbReference>
<dbReference type="InterPro" id="IPR036678">
    <property type="entry name" value="MutS_con_dom_sf"/>
</dbReference>
<evidence type="ECO:0000313" key="15">
    <source>
        <dbReference type="Proteomes" id="UP000191094"/>
    </source>
</evidence>
<evidence type="ECO:0000256" key="3">
    <source>
        <dbReference type="ARBA" id="ARBA00022741"/>
    </source>
</evidence>
<evidence type="ECO:0000256" key="2">
    <source>
        <dbReference type="ARBA" id="ARBA00021982"/>
    </source>
</evidence>
<evidence type="ECO:0000256" key="4">
    <source>
        <dbReference type="ARBA" id="ARBA00022763"/>
    </source>
</evidence>
<dbReference type="Gene3D" id="3.40.1170.10">
    <property type="entry name" value="DNA repair protein MutS, domain I"/>
    <property type="match status" value="1"/>
</dbReference>
<dbReference type="SUPFAM" id="SSF55271">
    <property type="entry name" value="DNA repair protein MutS, domain I"/>
    <property type="match status" value="1"/>
</dbReference>
<comment type="caution">
    <text evidence="14">The sequence shown here is derived from an EMBL/GenBank/DDBJ whole genome shotgun (WGS) entry which is preliminary data.</text>
</comment>
<dbReference type="Gene3D" id="3.30.420.110">
    <property type="entry name" value="MutS, connector domain"/>
    <property type="match status" value="1"/>
</dbReference>
<dbReference type="GO" id="GO:0140664">
    <property type="term" value="F:ATP-dependent DNA damage sensor activity"/>
    <property type="evidence" value="ECO:0007669"/>
    <property type="project" value="InterPro"/>
</dbReference>
<organism evidence="14 15">
    <name type="scientific">Lwoffella lincolnii</name>
    <dbReference type="NCBI Taxonomy" id="90241"/>
    <lineage>
        <taxon>Bacteria</taxon>
        <taxon>Pseudomonadati</taxon>
        <taxon>Pseudomonadota</taxon>
        <taxon>Gammaproteobacteria</taxon>
        <taxon>Moraxellales</taxon>
        <taxon>Moraxellaceae</taxon>
        <taxon>Lwoffella</taxon>
    </lineage>
</organism>
<dbReference type="SMART" id="SM00533">
    <property type="entry name" value="MUTSd"/>
    <property type="match status" value="1"/>
</dbReference>
<dbReference type="InterPro" id="IPR007695">
    <property type="entry name" value="DNA_mismatch_repair_MutS-lik_N"/>
</dbReference>